<gene>
    <name evidence="9" type="ORF">OU798_14690</name>
</gene>
<dbReference type="Gene3D" id="3.10.50.40">
    <property type="match status" value="1"/>
</dbReference>
<dbReference type="NCBIfam" id="NF008602">
    <property type="entry name" value="PRK11570.1"/>
    <property type="match status" value="1"/>
</dbReference>
<dbReference type="Proteomes" id="UP001145087">
    <property type="component" value="Unassembled WGS sequence"/>
</dbReference>
<dbReference type="InterPro" id="IPR036944">
    <property type="entry name" value="PPIase_FKBP_N_sf"/>
</dbReference>
<dbReference type="EC" id="5.2.1.8" evidence="7"/>
<dbReference type="PROSITE" id="PS50059">
    <property type="entry name" value="FKBP_PPIASE"/>
    <property type="match status" value="1"/>
</dbReference>
<evidence type="ECO:0000256" key="6">
    <source>
        <dbReference type="PROSITE-ProRule" id="PRU00277"/>
    </source>
</evidence>
<comment type="caution">
    <text evidence="9">The sequence shown here is derived from an EMBL/GenBank/DDBJ whole genome shotgun (WGS) entry which is preliminary data.</text>
</comment>
<feature type="domain" description="PPIase FKBP-type" evidence="8">
    <location>
        <begin position="117"/>
        <end position="203"/>
    </location>
</feature>
<dbReference type="InterPro" id="IPR046357">
    <property type="entry name" value="PPIase_dom_sf"/>
</dbReference>
<comment type="catalytic activity">
    <reaction evidence="1 6 7">
        <text>[protein]-peptidylproline (omega=180) = [protein]-peptidylproline (omega=0)</text>
        <dbReference type="Rhea" id="RHEA:16237"/>
        <dbReference type="Rhea" id="RHEA-COMP:10747"/>
        <dbReference type="Rhea" id="RHEA-COMP:10748"/>
        <dbReference type="ChEBI" id="CHEBI:83833"/>
        <dbReference type="ChEBI" id="CHEBI:83834"/>
        <dbReference type="EC" id="5.2.1.8"/>
    </reaction>
</comment>
<dbReference type="GO" id="GO:0006457">
    <property type="term" value="P:protein folding"/>
    <property type="evidence" value="ECO:0007669"/>
    <property type="project" value="InterPro"/>
</dbReference>
<dbReference type="InterPro" id="IPR001179">
    <property type="entry name" value="PPIase_FKBP_dom"/>
</dbReference>
<accession>A0A9X3FA61</accession>
<reference evidence="9" key="1">
    <citation type="submission" date="2022-11" db="EMBL/GenBank/DDBJ databases">
        <title>Marilongibacter aestuarii gen. nov., sp. nov., isolated from tidal flat sediment.</title>
        <authorList>
            <person name="Jiayan W."/>
        </authorList>
    </citation>
    <scope>NUCLEOTIDE SEQUENCE</scope>
    <source>
        <strain evidence="9">Z1-6</strain>
    </source>
</reference>
<dbReference type="FunFam" id="3.10.50.40:FF:000045">
    <property type="entry name" value="Peptidyl-prolyl cis-trans isomerase"/>
    <property type="match status" value="1"/>
</dbReference>
<dbReference type="RefSeq" id="WP_343333929.1">
    <property type="nucleotide sequence ID" value="NZ_JAPOHD010000027.1"/>
</dbReference>
<keyword evidence="4 6" id="KW-0697">Rotamase</keyword>
<evidence type="ECO:0000313" key="9">
    <source>
        <dbReference type="EMBL" id="MCY1721601.1"/>
    </source>
</evidence>
<name>A0A9X3FA61_9BACT</name>
<evidence type="ECO:0000259" key="8">
    <source>
        <dbReference type="PROSITE" id="PS50059"/>
    </source>
</evidence>
<evidence type="ECO:0000256" key="5">
    <source>
        <dbReference type="ARBA" id="ARBA00023235"/>
    </source>
</evidence>
<dbReference type="EMBL" id="JAPOHD010000027">
    <property type="protein sequence ID" value="MCY1721601.1"/>
    <property type="molecule type" value="Genomic_DNA"/>
</dbReference>
<evidence type="ECO:0000256" key="1">
    <source>
        <dbReference type="ARBA" id="ARBA00000971"/>
    </source>
</evidence>
<dbReference type="GO" id="GO:0003755">
    <property type="term" value="F:peptidyl-prolyl cis-trans isomerase activity"/>
    <property type="evidence" value="ECO:0007669"/>
    <property type="project" value="UniProtKB-UniRule"/>
</dbReference>
<protein>
    <recommendedName>
        <fullName evidence="7">Peptidyl-prolyl cis-trans isomerase</fullName>
        <ecNumber evidence="7">5.2.1.8</ecNumber>
    </recommendedName>
</protein>
<dbReference type="InterPro" id="IPR000774">
    <property type="entry name" value="PPIase_FKBP_N"/>
</dbReference>
<dbReference type="PANTHER" id="PTHR43811:SF23">
    <property type="entry name" value="FKBP-TYPE 22 KDA PEPTIDYL-PROLYL CIS-TRANS ISOMERASE"/>
    <property type="match status" value="1"/>
</dbReference>
<sequence>MANIDLNNDLEKFSYALGMSISANLIQSGVKTVSPEAFITALKDVYSGVQPRVKPEEANQILESFMAQAQAGEGNKNLEEGAAFLAENSKKEEVIELPSGLQYEVITEGEGEIPTVEQQVKCHYHGTLIDGTVFDSSVERNQPAVFPVNGVIQGWVEALQLMSVGSKWKLFIPSELAYGSNGAGGTIGPNATLVFEVELLEIL</sequence>
<evidence type="ECO:0000256" key="7">
    <source>
        <dbReference type="RuleBase" id="RU003915"/>
    </source>
</evidence>
<keyword evidence="10" id="KW-1185">Reference proteome</keyword>
<keyword evidence="3" id="KW-0732">Signal</keyword>
<evidence type="ECO:0000313" key="10">
    <source>
        <dbReference type="Proteomes" id="UP001145087"/>
    </source>
</evidence>
<dbReference type="PANTHER" id="PTHR43811">
    <property type="entry name" value="FKBP-TYPE PEPTIDYL-PROLYL CIS-TRANS ISOMERASE FKPA"/>
    <property type="match status" value="1"/>
</dbReference>
<comment type="similarity">
    <text evidence="2 7">Belongs to the FKBP-type PPIase family.</text>
</comment>
<evidence type="ECO:0000256" key="2">
    <source>
        <dbReference type="ARBA" id="ARBA00006577"/>
    </source>
</evidence>
<keyword evidence="5 6" id="KW-0413">Isomerase</keyword>
<evidence type="ECO:0000256" key="4">
    <source>
        <dbReference type="ARBA" id="ARBA00023110"/>
    </source>
</evidence>
<evidence type="ECO:0000256" key="3">
    <source>
        <dbReference type="ARBA" id="ARBA00022729"/>
    </source>
</evidence>
<dbReference type="Gene3D" id="1.10.287.460">
    <property type="entry name" value="Peptidyl-prolyl cis-trans isomerase, FKBP-type, N-terminal domain"/>
    <property type="match status" value="1"/>
</dbReference>
<dbReference type="AlphaFoldDB" id="A0A9X3FA61"/>
<organism evidence="9 10">
    <name type="scientific">Draconibacterium aestuarii</name>
    <dbReference type="NCBI Taxonomy" id="2998507"/>
    <lineage>
        <taxon>Bacteria</taxon>
        <taxon>Pseudomonadati</taxon>
        <taxon>Bacteroidota</taxon>
        <taxon>Bacteroidia</taxon>
        <taxon>Marinilabiliales</taxon>
        <taxon>Prolixibacteraceae</taxon>
        <taxon>Draconibacterium</taxon>
    </lineage>
</organism>
<dbReference type="Pfam" id="PF00254">
    <property type="entry name" value="FKBP_C"/>
    <property type="match status" value="1"/>
</dbReference>
<dbReference type="SUPFAM" id="SSF54534">
    <property type="entry name" value="FKBP-like"/>
    <property type="match status" value="1"/>
</dbReference>
<proteinExistence type="inferred from homology"/>
<dbReference type="Pfam" id="PF01346">
    <property type="entry name" value="FKBP_N"/>
    <property type="match status" value="1"/>
</dbReference>